<organism evidence="7 8">
    <name type="scientific">Trichoplax adhaerens</name>
    <name type="common">Trichoplax reptans</name>
    <dbReference type="NCBI Taxonomy" id="10228"/>
    <lineage>
        <taxon>Eukaryota</taxon>
        <taxon>Metazoa</taxon>
        <taxon>Placozoa</taxon>
        <taxon>Uniplacotomia</taxon>
        <taxon>Trichoplacea</taxon>
        <taxon>Trichoplacidae</taxon>
        <taxon>Trichoplax</taxon>
    </lineage>
</organism>
<dbReference type="RefSeq" id="XP_002109637.1">
    <property type="nucleotide sequence ID" value="XM_002109601.1"/>
</dbReference>
<evidence type="ECO:0000256" key="4">
    <source>
        <dbReference type="ARBA" id="ARBA00022989"/>
    </source>
</evidence>
<dbReference type="PANTHER" id="PTHR19432">
    <property type="entry name" value="SUGAR TRANSPORTER"/>
    <property type="match status" value="1"/>
</dbReference>
<keyword evidence="5 6" id="KW-0472">Membrane</keyword>
<dbReference type="GO" id="GO:0016020">
    <property type="term" value="C:membrane"/>
    <property type="evidence" value="ECO:0000318"/>
    <property type="project" value="GO_Central"/>
</dbReference>
<sequence>MPKESVVLSITSLLGWLKFSIFAVFYTNFIGQSIFKGDPNAAENSTALQHYNAGVRYGSWDLALCTLATTLYSIIVRQLSFYCNAKYVNAVGFLLISIATVVMAFLDNVVPVICLASMQGVGFASIFTLPFAILDSYREYFVVNLSNIICYFKLERRDKRWFLRDYGIDISILINSSLLCFIIISFAGRVLIAVTHSPRSAIVLSAGWL</sequence>
<evidence type="ECO:0000256" key="3">
    <source>
        <dbReference type="ARBA" id="ARBA00022692"/>
    </source>
</evidence>
<dbReference type="OrthoDB" id="28755at2759"/>
<evidence type="ECO:0000256" key="1">
    <source>
        <dbReference type="ARBA" id="ARBA00004141"/>
    </source>
</evidence>
<dbReference type="Proteomes" id="UP000009022">
    <property type="component" value="Unassembled WGS sequence"/>
</dbReference>
<evidence type="ECO:0000256" key="6">
    <source>
        <dbReference type="SAM" id="Phobius"/>
    </source>
</evidence>
<evidence type="ECO:0000256" key="2">
    <source>
        <dbReference type="ARBA" id="ARBA00022448"/>
    </source>
</evidence>
<dbReference type="CTD" id="6750852"/>
<dbReference type="eggNOG" id="KOG0637">
    <property type="taxonomic scope" value="Eukaryota"/>
</dbReference>
<feature type="transmembrane region" description="Helical" evidence="6">
    <location>
        <begin position="57"/>
        <end position="75"/>
    </location>
</feature>
<reference evidence="7 8" key="1">
    <citation type="journal article" date="2008" name="Nature">
        <title>The Trichoplax genome and the nature of placozoans.</title>
        <authorList>
            <person name="Srivastava M."/>
            <person name="Begovic E."/>
            <person name="Chapman J."/>
            <person name="Putnam N.H."/>
            <person name="Hellsten U."/>
            <person name="Kawashima T."/>
            <person name="Kuo A."/>
            <person name="Mitros T."/>
            <person name="Salamov A."/>
            <person name="Carpenter M.L."/>
            <person name="Signorovitch A.Y."/>
            <person name="Moreno M.A."/>
            <person name="Kamm K."/>
            <person name="Grimwood J."/>
            <person name="Schmutz J."/>
            <person name="Shapiro H."/>
            <person name="Grigoriev I.V."/>
            <person name="Buss L.W."/>
            <person name="Schierwater B."/>
            <person name="Dellaporta S.L."/>
            <person name="Rokhsar D.S."/>
        </authorList>
    </citation>
    <scope>NUCLEOTIDE SEQUENCE [LARGE SCALE GENOMIC DNA]</scope>
    <source>
        <strain evidence="7 8">Grell-BS-1999</strain>
    </source>
</reference>
<evidence type="ECO:0000313" key="8">
    <source>
        <dbReference type="Proteomes" id="UP000009022"/>
    </source>
</evidence>
<dbReference type="OMA" id="YSIITCK"/>
<feature type="transmembrane region" description="Helical" evidence="6">
    <location>
        <begin position="87"/>
        <end position="106"/>
    </location>
</feature>
<dbReference type="AlphaFoldDB" id="B3RQC0"/>
<evidence type="ECO:0000256" key="5">
    <source>
        <dbReference type="ARBA" id="ARBA00023136"/>
    </source>
</evidence>
<gene>
    <name evidence="7" type="ORF">TRIADDRAFT_53851</name>
</gene>
<dbReference type="InParanoid" id="B3RQC0"/>
<dbReference type="GeneID" id="6750852"/>
<comment type="subcellular location">
    <subcellularLocation>
        <location evidence="1">Membrane</location>
        <topology evidence="1">Multi-pass membrane protein</topology>
    </subcellularLocation>
</comment>
<proteinExistence type="predicted"/>
<dbReference type="KEGG" id="tad:TRIADDRAFT_53851"/>
<dbReference type="PhylomeDB" id="B3RQC0"/>
<protein>
    <submittedName>
        <fullName evidence="7">Uncharacterized protein</fullName>
    </submittedName>
</protein>
<dbReference type="PANTHER" id="PTHR19432:SF96">
    <property type="entry name" value="MAJOR FACILITATOR SUPERFAMILY (MFS) PROFILE DOMAIN-CONTAINING PROTEIN"/>
    <property type="match status" value="1"/>
</dbReference>
<dbReference type="HOGENOM" id="CLU_101919_0_0_1"/>
<keyword evidence="3 6" id="KW-0812">Transmembrane</keyword>
<feature type="transmembrane region" description="Helical" evidence="6">
    <location>
        <begin position="113"/>
        <end position="131"/>
    </location>
</feature>
<dbReference type="GO" id="GO:0008506">
    <property type="term" value="F:sucrose:proton symporter activity"/>
    <property type="evidence" value="ECO:0000318"/>
    <property type="project" value="GO_Central"/>
</dbReference>
<evidence type="ECO:0000313" key="7">
    <source>
        <dbReference type="EMBL" id="EDV27803.1"/>
    </source>
</evidence>
<name>B3RQC0_TRIAD</name>
<dbReference type="EMBL" id="DS985242">
    <property type="protein sequence ID" value="EDV27803.1"/>
    <property type="molecule type" value="Genomic_DNA"/>
</dbReference>
<keyword evidence="8" id="KW-1185">Reference proteome</keyword>
<keyword evidence="2" id="KW-0813">Transport</keyword>
<accession>B3RQC0</accession>
<feature type="transmembrane region" description="Helical" evidence="6">
    <location>
        <begin position="6"/>
        <end position="26"/>
    </location>
</feature>
<keyword evidence="4 6" id="KW-1133">Transmembrane helix</keyword>
<feature type="transmembrane region" description="Helical" evidence="6">
    <location>
        <begin position="166"/>
        <end position="188"/>
    </location>
</feature>